<dbReference type="InterPro" id="IPR046347">
    <property type="entry name" value="bZIP_sf"/>
</dbReference>
<keyword evidence="3" id="KW-1185">Reference proteome</keyword>
<name>S3D9U2_GLAL2</name>
<feature type="compositionally biased region" description="Basic and acidic residues" evidence="1">
    <location>
        <begin position="189"/>
        <end position="202"/>
    </location>
</feature>
<dbReference type="AlphaFoldDB" id="S3D9U2"/>
<dbReference type="KEGG" id="glz:GLAREA_10929"/>
<proteinExistence type="predicted"/>
<dbReference type="HOGENOM" id="CLU_885811_0_0_1"/>
<reference evidence="2 3" key="1">
    <citation type="journal article" date="2013" name="BMC Genomics">
        <title>Genomics-driven discovery of the pneumocandin biosynthetic gene cluster in the fungus Glarea lozoyensis.</title>
        <authorList>
            <person name="Chen L."/>
            <person name="Yue Q."/>
            <person name="Zhang X."/>
            <person name="Xiang M."/>
            <person name="Wang C."/>
            <person name="Li S."/>
            <person name="Che Y."/>
            <person name="Ortiz-Lopez F.J."/>
            <person name="Bills G.F."/>
            <person name="Liu X."/>
            <person name="An Z."/>
        </authorList>
    </citation>
    <scope>NUCLEOTIDE SEQUENCE [LARGE SCALE GENOMIC DNA]</scope>
    <source>
        <strain evidence="3">ATCC 20868 / MF5171</strain>
    </source>
</reference>
<sequence length="314" mass="34466">MDSQDFYPTSETSFNDGAIFNDFDSFILDPSLTEPSKGVWDWGEFSGAMDNATVQNPLMDTVSLDHILLDNVAIGNSENDGAPMGTMNPSSFPQNLTQQPTNQFSNLDHTHQIPQLVQHDSTSSSERFTSNETCTSESGSTPATSPETEGYSPKDDTRPRKKRNSVSAIEGDGTNPPPKKRGRRAIKRNAAEKEKYEKEKRANNAVAAAKSRVKKADQQNDLLQKSHALAAKNADLIQTYEQMKLDLMLLLQEAKTHHSSTCAEGLLGSFMEQCEHTIQSDPLSSMRADDAISQIMNRNGSVSESDACSPSTTR</sequence>
<dbReference type="Gene3D" id="1.20.5.170">
    <property type="match status" value="1"/>
</dbReference>
<feature type="region of interest" description="Disordered" evidence="1">
    <location>
        <begin position="79"/>
        <end position="219"/>
    </location>
</feature>
<dbReference type="EMBL" id="KE145354">
    <property type="protein sequence ID" value="EPE35232.1"/>
    <property type="molecule type" value="Genomic_DNA"/>
</dbReference>
<evidence type="ECO:0000313" key="2">
    <source>
        <dbReference type="EMBL" id="EPE35232.1"/>
    </source>
</evidence>
<dbReference type="Proteomes" id="UP000016922">
    <property type="component" value="Unassembled WGS sequence"/>
</dbReference>
<dbReference type="RefSeq" id="XP_008077311.1">
    <property type="nucleotide sequence ID" value="XM_008079120.1"/>
</dbReference>
<accession>S3D9U2</accession>
<dbReference type="SUPFAM" id="SSF57959">
    <property type="entry name" value="Leucine zipper domain"/>
    <property type="match status" value="1"/>
</dbReference>
<dbReference type="GeneID" id="19469973"/>
<feature type="compositionally biased region" description="Basic residues" evidence="1">
    <location>
        <begin position="178"/>
        <end position="187"/>
    </location>
</feature>
<dbReference type="GO" id="GO:0003700">
    <property type="term" value="F:DNA-binding transcription factor activity"/>
    <property type="evidence" value="ECO:0007669"/>
    <property type="project" value="InterPro"/>
</dbReference>
<evidence type="ECO:0000256" key="1">
    <source>
        <dbReference type="SAM" id="MobiDB-lite"/>
    </source>
</evidence>
<evidence type="ECO:0000313" key="3">
    <source>
        <dbReference type="Proteomes" id="UP000016922"/>
    </source>
</evidence>
<protein>
    <recommendedName>
        <fullName evidence="4">BZIP domain-containing protein</fullName>
    </recommendedName>
</protein>
<feature type="compositionally biased region" description="Polar residues" evidence="1">
    <location>
        <begin position="87"/>
        <end position="147"/>
    </location>
</feature>
<evidence type="ECO:0008006" key="4">
    <source>
        <dbReference type="Google" id="ProtNLM"/>
    </source>
</evidence>
<organism evidence="2 3">
    <name type="scientific">Glarea lozoyensis (strain ATCC 20868 / MF5171)</name>
    <dbReference type="NCBI Taxonomy" id="1116229"/>
    <lineage>
        <taxon>Eukaryota</taxon>
        <taxon>Fungi</taxon>
        <taxon>Dikarya</taxon>
        <taxon>Ascomycota</taxon>
        <taxon>Pezizomycotina</taxon>
        <taxon>Leotiomycetes</taxon>
        <taxon>Helotiales</taxon>
        <taxon>Helotiaceae</taxon>
        <taxon>Glarea</taxon>
    </lineage>
</organism>
<gene>
    <name evidence="2" type="ORF">GLAREA_10929</name>
</gene>